<keyword evidence="9 17" id="KW-0808">Transferase</keyword>
<dbReference type="AlphaFoldDB" id="A0A852ZW00"/>
<comment type="cofactor">
    <cofactor evidence="1">
        <name>pyridoxal 5'-phosphate</name>
        <dbReference type="ChEBI" id="CHEBI:597326"/>
    </cofactor>
</comment>
<comment type="pathway">
    <text evidence="3">Amino-acid biosynthesis; L-valine biosynthesis; L-valine from pyruvate: step 4/4.</text>
</comment>
<dbReference type="UniPathway" id="UPA00048">
    <property type="reaction ID" value="UER00073"/>
</dbReference>
<keyword evidence="18" id="KW-1185">Reference proteome</keyword>
<reference evidence="17 18" key="1">
    <citation type="submission" date="2020-07" db="EMBL/GenBank/DDBJ databases">
        <title>Sequencing the genomes of 1000 actinobacteria strains.</title>
        <authorList>
            <person name="Klenk H.-P."/>
        </authorList>
    </citation>
    <scope>NUCLEOTIDE SEQUENCE [LARGE SCALE GENOMIC DNA]</scope>
    <source>
        <strain evidence="17 18">DSM 42178</strain>
    </source>
</reference>
<evidence type="ECO:0000256" key="7">
    <source>
        <dbReference type="ARBA" id="ARBA00022576"/>
    </source>
</evidence>
<evidence type="ECO:0000256" key="9">
    <source>
        <dbReference type="ARBA" id="ARBA00022679"/>
    </source>
</evidence>
<protein>
    <recommendedName>
        <fullName evidence="6">branched-chain-amino-acid transaminase</fullName>
        <ecNumber evidence="6">2.6.1.42</ecNumber>
    </recommendedName>
</protein>
<dbReference type="InterPro" id="IPR043132">
    <property type="entry name" value="BCAT-like_C"/>
</dbReference>
<evidence type="ECO:0000256" key="3">
    <source>
        <dbReference type="ARBA" id="ARBA00004931"/>
    </source>
</evidence>
<evidence type="ECO:0000256" key="14">
    <source>
        <dbReference type="ARBA" id="ARBA00049229"/>
    </source>
</evidence>
<feature type="compositionally biased region" description="Low complexity" evidence="16">
    <location>
        <begin position="1"/>
        <end position="13"/>
    </location>
</feature>
<dbReference type="PANTHER" id="PTHR11825:SF44">
    <property type="entry name" value="BRANCHED-CHAIN-AMINO-ACID AMINOTRANSFERASE"/>
    <property type="match status" value="1"/>
</dbReference>
<comment type="catalytic activity">
    <reaction evidence="13">
        <text>L-isoleucine + 2-oxoglutarate = (S)-3-methyl-2-oxopentanoate + L-glutamate</text>
        <dbReference type="Rhea" id="RHEA:24801"/>
        <dbReference type="ChEBI" id="CHEBI:16810"/>
        <dbReference type="ChEBI" id="CHEBI:29985"/>
        <dbReference type="ChEBI" id="CHEBI:35146"/>
        <dbReference type="ChEBI" id="CHEBI:58045"/>
        <dbReference type="EC" id="2.6.1.42"/>
    </reaction>
</comment>
<dbReference type="RefSeq" id="WP_179815120.1">
    <property type="nucleotide sequence ID" value="NZ_JACBZD010000001.1"/>
</dbReference>
<comment type="catalytic activity">
    <reaction evidence="12">
        <text>L-valine + 2-oxoglutarate = 3-methyl-2-oxobutanoate + L-glutamate</text>
        <dbReference type="Rhea" id="RHEA:24813"/>
        <dbReference type="ChEBI" id="CHEBI:11851"/>
        <dbReference type="ChEBI" id="CHEBI:16810"/>
        <dbReference type="ChEBI" id="CHEBI:29985"/>
        <dbReference type="ChEBI" id="CHEBI:57762"/>
        <dbReference type="EC" id="2.6.1.42"/>
    </reaction>
</comment>
<dbReference type="PIRSF" id="PIRSF006468">
    <property type="entry name" value="BCAT1"/>
    <property type="match status" value="1"/>
</dbReference>
<evidence type="ECO:0000256" key="4">
    <source>
        <dbReference type="ARBA" id="ARBA00005072"/>
    </source>
</evidence>
<evidence type="ECO:0000256" key="5">
    <source>
        <dbReference type="ARBA" id="ARBA00009320"/>
    </source>
</evidence>
<comment type="similarity">
    <text evidence="5">Belongs to the class-IV pyridoxal-phosphate-dependent aminotransferase family.</text>
</comment>
<evidence type="ECO:0000256" key="8">
    <source>
        <dbReference type="ARBA" id="ARBA00022605"/>
    </source>
</evidence>
<keyword evidence="7 17" id="KW-0032">Aminotransferase</keyword>
<gene>
    <name evidence="17" type="ORF">FHU37_003499</name>
</gene>
<dbReference type="GO" id="GO:0009097">
    <property type="term" value="P:isoleucine biosynthetic process"/>
    <property type="evidence" value="ECO:0007669"/>
    <property type="project" value="UniProtKB-UniPathway"/>
</dbReference>
<comment type="catalytic activity">
    <reaction evidence="14">
        <text>L-leucine + 2-oxoglutarate = 4-methyl-2-oxopentanoate + L-glutamate</text>
        <dbReference type="Rhea" id="RHEA:18321"/>
        <dbReference type="ChEBI" id="CHEBI:16810"/>
        <dbReference type="ChEBI" id="CHEBI:17865"/>
        <dbReference type="ChEBI" id="CHEBI:29985"/>
        <dbReference type="ChEBI" id="CHEBI:57427"/>
        <dbReference type="EC" id="2.6.1.42"/>
    </reaction>
</comment>
<keyword evidence="11" id="KW-0100">Branched-chain amino acid biosynthesis</keyword>
<accession>A0A852ZW00</accession>
<evidence type="ECO:0000256" key="15">
    <source>
        <dbReference type="PIRSR" id="PIRSR006468-1"/>
    </source>
</evidence>
<feature type="region of interest" description="Disordered" evidence="16">
    <location>
        <begin position="1"/>
        <end position="22"/>
    </location>
</feature>
<comment type="pathway">
    <text evidence="2">Amino-acid biosynthesis; L-isoleucine biosynthesis; L-isoleucine from 2-oxobutanoate: step 4/4.</text>
</comment>
<dbReference type="Gene3D" id="3.20.10.10">
    <property type="entry name" value="D-amino Acid Aminotransferase, subunit A, domain 2"/>
    <property type="match status" value="1"/>
</dbReference>
<dbReference type="InterPro" id="IPR036038">
    <property type="entry name" value="Aminotransferase-like"/>
</dbReference>
<evidence type="ECO:0000256" key="6">
    <source>
        <dbReference type="ARBA" id="ARBA00013053"/>
    </source>
</evidence>
<dbReference type="Pfam" id="PF01063">
    <property type="entry name" value="Aminotran_4"/>
    <property type="match status" value="1"/>
</dbReference>
<evidence type="ECO:0000256" key="12">
    <source>
        <dbReference type="ARBA" id="ARBA00048212"/>
    </source>
</evidence>
<dbReference type="PANTHER" id="PTHR11825">
    <property type="entry name" value="SUBGROUP IIII AMINOTRANSFERASE"/>
    <property type="match status" value="1"/>
</dbReference>
<dbReference type="GO" id="GO:0009098">
    <property type="term" value="P:L-leucine biosynthetic process"/>
    <property type="evidence" value="ECO:0007669"/>
    <property type="project" value="UniProtKB-UniPathway"/>
</dbReference>
<comment type="pathway">
    <text evidence="4">Amino-acid biosynthesis; L-leucine biosynthesis; L-leucine from 3-methyl-2-oxobutanoate: step 4/4.</text>
</comment>
<evidence type="ECO:0000256" key="2">
    <source>
        <dbReference type="ARBA" id="ARBA00004824"/>
    </source>
</evidence>
<sequence>MTTPTPAEPALTADLHIDRKPTSEPLPAARRAALMADPGFGRVFTDHMVSIRWSAGRGWHSAELVPYQPLSIDPANMTLHYGQAIFEGLKAYRWADGSIATFRPWANARRFQASARRLAMPELPEETFLAAIEALVETDREWVPTREEESLYLRPFMFAMENGLGVRPAAEYLFLLIASPAGAYFSGGVQPVSVWLSKEYVRAAPGGTGAAKFAGNYAASLVAQAQAAEQGCDQVVWLDAKERRWIEEMGGMNLYFVYGGGTDGDPTPTIVTPELSGSLLAGVTRDSLLQVARDLGYRTEERRISVEEWQRGNADGTLTEVFACGTAAVITPVGSVKSAAASWTVGDGTAGDITMRLRRALTDIQTGRAEDTHAWMHRLVPPTTPTAS</sequence>
<dbReference type="NCBIfam" id="TIGR01123">
    <property type="entry name" value="ilvE_II"/>
    <property type="match status" value="1"/>
</dbReference>
<dbReference type="InterPro" id="IPR001544">
    <property type="entry name" value="Aminotrans_IV"/>
</dbReference>
<organism evidence="17 18">
    <name type="scientific">Allostreptomyces psammosilenae</name>
    <dbReference type="NCBI Taxonomy" id="1892865"/>
    <lineage>
        <taxon>Bacteria</taxon>
        <taxon>Bacillati</taxon>
        <taxon>Actinomycetota</taxon>
        <taxon>Actinomycetes</taxon>
        <taxon>Kitasatosporales</taxon>
        <taxon>Streptomycetaceae</taxon>
        <taxon>Allostreptomyces</taxon>
    </lineage>
</organism>
<comment type="caution">
    <text evidence="17">The sequence shown here is derived from an EMBL/GenBank/DDBJ whole genome shotgun (WGS) entry which is preliminary data.</text>
</comment>
<dbReference type="GO" id="GO:0009099">
    <property type="term" value="P:L-valine biosynthetic process"/>
    <property type="evidence" value="ECO:0007669"/>
    <property type="project" value="UniProtKB-UniPathway"/>
</dbReference>
<dbReference type="Gene3D" id="3.30.470.10">
    <property type="match status" value="1"/>
</dbReference>
<dbReference type="Proteomes" id="UP000567795">
    <property type="component" value="Unassembled WGS sequence"/>
</dbReference>
<name>A0A852ZW00_9ACTN</name>
<dbReference type="CDD" id="cd01557">
    <property type="entry name" value="BCAT_beta_family"/>
    <property type="match status" value="1"/>
</dbReference>
<dbReference type="InterPro" id="IPR043131">
    <property type="entry name" value="BCAT-like_N"/>
</dbReference>
<dbReference type="EMBL" id="JACBZD010000001">
    <property type="protein sequence ID" value="NYI06556.1"/>
    <property type="molecule type" value="Genomic_DNA"/>
</dbReference>
<dbReference type="UniPathway" id="UPA00049">
    <property type="reaction ID" value="UER00062"/>
</dbReference>
<dbReference type="NCBIfam" id="NF009897">
    <property type="entry name" value="PRK13357.1"/>
    <property type="match status" value="1"/>
</dbReference>
<evidence type="ECO:0000256" key="1">
    <source>
        <dbReference type="ARBA" id="ARBA00001933"/>
    </source>
</evidence>
<evidence type="ECO:0000256" key="13">
    <source>
        <dbReference type="ARBA" id="ARBA00048798"/>
    </source>
</evidence>
<keyword evidence="10" id="KW-0663">Pyridoxal phosphate</keyword>
<evidence type="ECO:0000313" key="17">
    <source>
        <dbReference type="EMBL" id="NYI06556.1"/>
    </source>
</evidence>
<dbReference type="EC" id="2.6.1.42" evidence="6"/>
<evidence type="ECO:0000256" key="16">
    <source>
        <dbReference type="SAM" id="MobiDB-lite"/>
    </source>
</evidence>
<proteinExistence type="inferred from homology"/>
<dbReference type="InterPro" id="IPR005786">
    <property type="entry name" value="B_amino_transII"/>
</dbReference>
<dbReference type="GO" id="GO:0004084">
    <property type="term" value="F:branched-chain-amino-acid transaminase activity"/>
    <property type="evidence" value="ECO:0007669"/>
    <property type="project" value="UniProtKB-EC"/>
</dbReference>
<keyword evidence="8" id="KW-0028">Amino-acid biosynthesis</keyword>
<evidence type="ECO:0000256" key="11">
    <source>
        <dbReference type="ARBA" id="ARBA00023304"/>
    </source>
</evidence>
<dbReference type="UniPathway" id="UPA00047">
    <property type="reaction ID" value="UER00058"/>
</dbReference>
<evidence type="ECO:0000313" key="18">
    <source>
        <dbReference type="Proteomes" id="UP000567795"/>
    </source>
</evidence>
<dbReference type="InterPro" id="IPR033939">
    <property type="entry name" value="BCAT_family"/>
</dbReference>
<evidence type="ECO:0000256" key="10">
    <source>
        <dbReference type="ARBA" id="ARBA00022898"/>
    </source>
</evidence>
<feature type="modified residue" description="N6-(pyridoxal phosphate)lysine" evidence="15">
    <location>
        <position position="212"/>
    </location>
</feature>
<dbReference type="SUPFAM" id="SSF56752">
    <property type="entry name" value="D-aminoacid aminotransferase-like PLP-dependent enzymes"/>
    <property type="match status" value="1"/>
</dbReference>